<dbReference type="Pfam" id="PF02801">
    <property type="entry name" value="Ketoacyl-synt_C"/>
    <property type="match status" value="1"/>
</dbReference>
<dbReference type="PANTHER" id="PTHR43775:SF51">
    <property type="entry name" value="INACTIVE PHENOLPHTHIOCEROL SYNTHESIS POLYKETIDE SYNTHASE TYPE I PKS1-RELATED"/>
    <property type="match status" value="1"/>
</dbReference>
<evidence type="ECO:0000256" key="4">
    <source>
        <dbReference type="ARBA" id="ARBA00022832"/>
    </source>
</evidence>
<keyword evidence="2" id="KW-0597">Phosphoprotein</keyword>
<dbReference type="Gene3D" id="3.30.70.250">
    <property type="entry name" value="Malonyl-CoA ACP transacylase, ACP-binding"/>
    <property type="match status" value="1"/>
</dbReference>
<dbReference type="Proteomes" id="UP000015346">
    <property type="component" value="Unassembled WGS sequence"/>
</dbReference>
<reference evidence="8 9" key="1">
    <citation type="journal article" date="2013" name="Stand. Genomic Sci.">
        <title>Genome sequence of the reddish-pigmented Rubellimicrobium thermophilum type strain (DSM 16684(T)), a member of the Roseobacter clade.</title>
        <authorList>
            <person name="Fiebig A."/>
            <person name="Riedel T."/>
            <person name="Gronow S."/>
            <person name="Petersen J."/>
            <person name="Klenk H.P."/>
            <person name="Goker M."/>
        </authorList>
    </citation>
    <scope>NUCLEOTIDE SEQUENCE [LARGE SCALE GENOMIC DNA]</scope>
    <source>
        <strain evidence="8 9">DSM 16684</strain>
    </source>
</reference>
<keyword evidence="5" id="KW-0443">Lipid metabolism</keyword>
<accession>S9RWH1</accession>
<keyword evidence="4" id="KW-0276">Fatty acid metabolism</keyword>
<dbReference type="Gene3D" id="3.40.366.10">
    <property type="entry name" value="Malonyl-Coenzyme A Acyl Carrier Protein, domain 2"/>
    <property type="match status" value="1"/>
</dbReference>
<evidence type="ECO:0000256" key="1">
    <source>
        <dbReference type="ARBA" id="ARBA00022450"/>
    </source>
</evidence>
<dbReference type="InterPro" id="IPR014030">
    <property type="entry name" value="Ketoacyl_synth_N"/>
</dbReference>
<dbReference type="STRING" id="1123069.ruthe_03304"/>
<dbReference type="PANTHER" id="PTHR43775">
    <property type="entry name" value="FATTY ACID SYNTHASE"/>
    <property type="match status" value="1"/>
</dbReference>
<dbReference type="Pfam" id="PF00109">
    <property type="entry name" value="ketoacyl-synt"/>
    <property type="match status" value="1"/>
</dbReference>
<dbReference type="InterPro" id="IPR016039">
    <property type="entry name" value="Thiolase-like"/>
</dbReference>
<dbReference type="Gene3D" id="3.40.47.10">
    <property type="match status" value="1"/>
</dbReference>
<dbReference type="InterPro" id="IPR014043">
    <property type="entry name" value="Acyl_transferase_dom"/>
</dbReference>
<keyword evidence="3" id="KW-0808">Transferase</keyword>
<keyword evidence="1" id="KW-0596">Phosphopantetheine</keyword>
<dbReference type="InterPro" id="IPR050091">
    <property type="entry name" value="PKS_NRPS_Biosynth_Enz"/>
</dbReference>
<dbReference type="AlphaFoldDB" id="S9RWH1"/>
<dbReference type="SUPFAM" id="SSF55048">
    <property type="entry name" value="Probable ACP-binding domain of malonyl-CoA ACP transacylase"/>
    <property type="match status" value="1"/>
</dbReference>
<dbReference type="HOGENOM" id="CLU_000022_16_6_5"/>
<dbReference type="PATRIC" id="fig|1123069.3.peg.3272"/>
<dbReference type="GO" id="GO:0004312">
    <property type="term" value="F:fatty acid synthase activity"/>
    <property type="evidence" value="ECO:0007669"/>
    <property type="project" value="TreeGrafter"/>
</dbReference>
<keyword evidence="6" id="KW-0511">Multifunctional enzyme</keyword>
<evidence type="ECO:0000259" key="7">
    <source>
        <dbReference type="PROSITE" id="PS52004"/>
    </source>
</evidence>
<evidence type="ECO:0000256" key="2">
    <source>
        <dbReference type="ARBA" id="ARBA00022553"/>
    </source>
</evidence>
<dbReference type="SMART" id="SM00825">
    <property type="entry name" value="PKS_KS"/>
    <property type="match status" value="1"/>
</dbReference>
<dbReference type="Pfam" id="PF22621">
    <property type="entry name" value="CurL-like_PKS_C"/>
    <property type="match status" value="1"/>
</dbReference>
<feature type="domain" description="Ketosynthase family 3 (KS3)" evidence="7">
    <location>
        <begin position="3"/>
        <end position="443"/>
    </location>
</feature>
<organism evidence="8 9">
    <name type="scientific">Rubellimicrobium thermophilum DSM 16684</name>
    <dbReference type="NCBI Taxonomy" id="1123069"/>
    <lineage>
        <taxon>Bacteria</taxon>
        <taxon>Pseudomonadati</taxon>
        <taxon>Pseudomonadota</taxon>
        <taxon>Alphaproteobacteria</taxon>
        <taxon>Rhodobacterales</taxon>
        <taxon>Roseobacteraceae</taxon>
        <taxon>Rubellimicrobium</taxon>
    </lineage>
</organism>
<dbReference type="SMART" id="SM00827">
    <property type="entry name" value="PKS_AT"/>
    <property type="match status" value="1"/>
</dbReference>
<dbReference type="SUPFAM" id="SSF53901">
    <property type="entry name" value="Thiolase-like"/>
    <property type="match status" value="1"/>
</dbReference>
<dbReference type="InterPro" id="IPR016036">
    <property type="entry name" value="Malonyl_transacylase_ACP-bd"/>
</dbReference>
<evidence type="ECO:0000313" key="9">
    <source>
        <dbReference type="Proteomes" id="UP000015346"/>
    </source>
</evidence>
<dbReference type="Gene3D" id="3.30.70.3290">
    <property type="match status" value="1"/>
</dbReference>
<dbReference type="Gene3D" id="3.40.50.720">
    <property type="entry name" value="NAD(P)-binding Rossmann-like Domain"/>
    <property type="match status" value="1"/>
</dbReference>
<evidence type="ECO:0000256" key="3">
    <source>
        <dbReference type="ARBA" id="ARBA00022679"/>
    </source>
</evidence>
<evidence type="ECO:0000313" key="8">
    <source>
        <dbReference type="EMBL" id="EPX82375.1"/>
    </source>
</evidence>
<gene>
    <name evidence="8" type="ORF">ruthe_03304</name>
</gene>
<evidence type="ECO:0000256" key="6">
    <source>
        <dbReference type="ARBA" id="ARBA00023268"/>
    </source>
</evidence>
<dbReference type="InterPro" id="IPR016035">
    <property type="entry name" value="Acyl_Trfase/lysoPLipase"/>
</dbReference>
<proteinExistence type="predicted"/>
<protein>
    <submittedName>
        <fullName evidence="8">Polyketide synthase module/related protein</fullName>
    </submittedName>
</protein>
<dbReference type="FunFam" id="3.40.47.10:FF:000042">
    <property type="entry name" value="Polyketide synthase Pks13"/>
    <property type="match status" value="1"/>
</dbReference>
<dbReference type="InterPro" id="IPR020841">
    <property type="entry name" value="PKS_Beta-ketoAc_synthase_dom"/>
</dbReference>
<comment type="caution">
    <text evidence="8">The sequence shown here is derived from an EMBL/GenBank/DDBJ whole genome shotgun (WGS) entry which is preliminary data.</text>
</comment>
<sequence length="1099" mass="117441">MSDADIAIIGLGLHLPGLGESGLGDPGGEGPAGFWRMLAGAICAIRPLAREELLAAGESPALIDRPDYVPFAATLAGVPRFDPAFWGLSPKDAAVMDPQHRHLLETAWEALEDAAIDPARFSGRIGVFAGCGQGSWWFRHVLTNRDLVDSTGEFLLRHTGNDKDFLATRLSHLLDLRGPAVTVQTACSTSLVATHYACQSLLLGECDLALAGGVTIELPHARGYLYREGEILSPDGACHAFDHRAAGTVFGSGAAVAVLRRLEDALADGDPVWAVIKGTAVNNDGARKAGYLAPSVDGQADCVAEALRMAGVPADSIGYVECHGTGTALGDPIEVAALTEAFRRTTSRSGFCRIGSVKTNIGHLDTAAGAVSLAKAALALHHRAIPPSLGYEAPNPAIPFEETPFRVADRLIPWERDDRGAPRRAGVNSLGVGGTNAHAILEEAPPPPPSEEPAFPFALLTLSARTKGALDAASRRLAAHLRAHPDQPLADVAYTLREGRRAFAHRRVLVASGHEEAAALLESGDPRRVFTHEALPAAPEIAFMFPGGGAQYPGMGRDLYETEPVFRDWMDRGLAHLATLGADPRPHWLPAPGQEEAAARALLAPSVQLPLLLILEYALAQLWMSWGVKPAALIGHSMGENTAAALAGVLSFEDAIGLVHLRGRLMDSVPEGGMLSVALPAADLAARLGEDLDLAVVNGPRLAVASGPRAAIEALAARLAAEGIEHQPIPIRIAAHSRLLDPVLEAFRAHLRSLRLNPPAIPVVSNRSGRLLTAAEATDPDYWVAHLRGTVLFAEGLATLAAQNPNRLYLEVGPGRALASLAGQSGVITPNQVIGSLRHRDEAIADDAHFQAMLGRIWAAGGDFDWAQIWGGARRNRVRLPTYPFQRADYWIEPAAGLPAPAAPPARTDDIARWGWAPRWTPRYAPCEADPLGDLSELPRQSWLILAEDGPLGSGLAARLRGAGHAVTVVRAGDRFAWLSDEEALLPPEGGREGYDRLLADLRERGRLPGRVVHLWLAAEGTGHVPDPPSSTACRNRASGRCCSLSRPGPRRRMPRFICSAPRPARSRRVPKPSPIPRRPRFWALCRSSRARCRGRRRR</sequence>
<dbReference type="InterPro" id="IPR014031">
    <property type="entry name" value="Ketoacyl_synth_C"/>
</dbReference>
<keyword evidence="9" id="KW-1185">Reference proteome</keyword>
<dbReference type="SUPFAM" id="SSF52151">
    <property type="entry name" value="FabD/lysophospholipase-like"/>
    <property type="match status" value="1"/>
</dbReference>
<dbReference type="InterPro" id="IPR036291">
    <property type="entry name" value="NAD(P)-bd_dom_sf"/>
</dbReference>
<dbReference type="SUPFAM" id="SSF51735">
    <property type="entry name" value="NAD(P)-binding Rossmann-fold domains"/>
    <property type="match status" value="1"/>
</dbReference>
<dbReference type="RefSeq" id="WP_021099356.1">
    <property type="nucleotide sequence ID" value="NZ_KE557327.1"/>
</dbReference>
<name>S9RWH1_9RHOB</name>
<dbReference type="EMBL" id="AOLV01000042">
    <property type="protein sequence ID" value="EPX82375.1"/>
    <property type="molecule type" value="Genomic_DNA"/>
</dbReference>
<dbReference type="PROSITE" id="PS52004">
    <property type="entry name" value="KS3_2"/>
    <property type="match status" value="1"/>
</dbReference>
<evidence type="ECO:0000256" key="5">
    <source>
        <dbReference type="ARBA" id="ARBA00023098"/>
    </source>
</evidence>
<dbReference type="InterPro" id="IPR001227">
    <property type="entry name" value="Ac_transferase_dom_sf"/>
</dbReference>
<dbReference type="Pfam" id="PF00698">
    <property type="entry name" value="Acyl_transf_1"/>
    <property type="match status" value="1"/>
</dbReference>
<dbReference type="CDD" id="cd00833">
    <property type="entry name" value="PKS"/>
    <property type="match status" value="1"/>
</dbReference>
<dbReference type="GO" id="GO:0006633">
    <property type="term" value="P:fatty acid biosynthetic process"/>
    <property type="evidence" value="ECO:0007669"/>
    <property type="project" value="TreeGrafter"/>
</dbReference>